<sequence>MMKWGKSLVNIDYSLWKDYAIHKILSISRKYNLSEQILEIITPENFSNPLGKFPPIWKEVIKFIRRMLQIDMSDISHWAYEDVKTMGI</sequence>
<evidence type="ECO:0000313" key="1">
    <source>
        <dbReference type="EMBL" id="OLY78662.1"/>
    </source>
</evidence>
<evidence type="ECO:0000313" key="2">
    <source>
        <dbReference type="Proteomes" id="UP000187455"/>
    </source>
</evidence>
<organism evidence="1 2">
    <name type="scientific">Smittium mucronatum</name>
    <dbReference type="NCBI Taxonomy" id="133383"/>
    <lineage>
        <taxon>Eukaryota</taxon>
        <taxon>Fungi</taxon>
        <taxon>Fungi incertae sedis</taxon>
        <taxon>Zoopagomycota</taxon>
        <taxon>Kickxellomycotina</taxon>
        <taxon>Harpellomycetes</taxon>
        <taxon>Harpellales</taxon>
        <taxon>Legeriomycetaceae</taxon>
        <taxon>Smittium</taxon>
    </lineage>
</organism>
<dbReference type="Proteomes" id="UP000187455">
    <property type="component" value="Unassembled WGS sequence"/>
</dbReference>
<protein>
    <submittedName>
        <fullName evidence="1">Uncharacterized protein</fullName>
    </submittedName>
</protein>
<accession>A0A1R0GP40</accession>
<reference evidence="1 2" key="1">
    <citation type="journal article" date="2016" name="Mol. Biol. Evol.">
        <title>Genome-Wide Survey of Gut Fungi (Harpellales) Reveals the First Horizontally Transferred Ubiquitin Gene from a Mosquito Host.</title>
        <authorList>
            <person name="Wang Y."/>
            <person name="White M.M."/>
            <person name="Kvist S."/>
            <person name="Moncalvo J.M."/>
        </authorList>
    </citation>
    <scope>NUCLEOTIDE SEQUENCE [LARGE SCALE GENOMIC DNA]</scope>
    <source>
        <strain evidence="1 2">ALG-7-W6</strain>
    </source>
</reference>
<dbReference type="AlphaFoldDB" id="A0A1R0GP40"/>
<keyword evidence="2" id="KW-1185">Reference proteome</keyword>
<proteinExistence type="predicted"/>
<dbReference type="EMBL" id="LSSL01005794">
    <property type="protein sequence ID" value="OLY78662.1"/>
    <property type="molecule type" value="Genomic_DNA"/>
</dbReference>
<name>A0A1R0GP40_9FUNG</name>
<gene>
    <name evidence="1" type="ORF">AYI68_g7284</name>
</gene>
<comment type="caution">
    <text evidence="1">The sequence shown here is derived from an EMBL/GenBank/DDBJ whole genome shotgun (WGS) entry which is preliminary data.</text>
</comment>